<keyword evidence="1" id="KW-1133">Transmembrane helix</keyword>
<evidence type="ECO:0000313" key="3">
    <source>
        <dbReference type="Proteomes" id="UP000774326"/>
    </source>
</evidence>
<keyword evidence="1" id="KW-0472">Membrane</keyword>
<keyword evidence="1" id="KW-0812">Transmembrane</keyword>
<evidence type="ECO:0000256" key="1">
    <source>
        <dbReference type="SAM" id="Phobius"/>
    </source>
</evidence>
<dbReference type="Proteomes" id="UP000774326">
    <property type="component" value="Unassembled WGS sequence"/>
</dbReference>
<proteinExistence type="predicted"/>
<organism evidence="2 3">
    <name type="scientific">Wickerhamomyces pijperi</name>
    <name type="common">Yeast</name>
    <name type="synonym">Pichia pijperi</name>
    <dbReference type="NCBI Taxonomy" id="599730"/>
    <lineage>
        <taxon>Eukaryota</taxon>
        <taxon>Fungi</taxon>
        <taxon>Dikarya</taxon>
        <taxon>Ascomycota</taxon>
        <taxon>Saccharomycotina</taxon>
        <taxon>Saccharomycetes</taxon>
        <taxon>Phaffomycetales</taxon>
        <taxon>Wickerhamomycetaceae</taxon>
        <taxon>Wickerhamomyces</taxon>
    </lineage>
</organism>
<sequence>MESDVLLPVSSALMLVRFCVGPFLLIVSKASLSCLLKSLCLNSQAPSPYSLDCFSSLDCLTLWKSYLFNCLTKLAKLECLKCLGRISFVNSLLSMTTNESPLSVHLTILEYELSSNIRNNFLTKSVDPEVVEDALESGIPKD</sequence>
<gene>
    <name evidence="2" type="ORF">WICPIJ_008445</name>
</gene>
<comment type="caution">
    <text evidence="2">The sequence shown here is derived from an EMBL/GenBank/DDBJ whole genome shotgun (WGS) entry which is preliminary data.</text>
</comment>
<reference evidence="2" key="1">
    <citation type="journal article" date="2021" name="Open Biol.">
        <title>Shared evolutionary footprints suggest mitochondrial oxidative damage underlies multiple complex I losses in fungi.</title>
        <authorList>
            <person name="Schikora-Tamarit M.A."/>
            <person name="Marcet-Houben M."/>
            <person name="Nosek J."/>
            <person name="Gabaldon T."/>
        </authorList>
    </citation>
    <scope>NUCLEOTIDE SEQUENCE</scope>
    <source>
        <strain evidence="2">CBS2887</strain>
    </source>
</reference>
<dbReference type="AlphaFoldDB" id="A0A9P8PXK0"/>
<feature type="transmembrane region" description="Helical" evidence="1">
    <location>
        <begin position="6"/>
        <end position="27"/>
    </location>
</feature>
<reference evidence="2" key="2">
    <citation type="submission" date="2021-01" db="EMBL/GenBank/DDBJ databases">
        <authorList>
            <person name="Schikora-Tamarit M.A."/>
        </authorList>
    </citation>
    <scope>NUCLEOTIDE SEQUENCE</scope>
    <source>
        <strain evidence="2">CBS2887</strain>
    </source>
</reference>
<dbReference type="EMBL" id="JAEUBG010004810">
    <property type="protein sequence ID" value="KAH3680032.1"/>
    <property type="molecule type" value="Genomic_DNA"/>
</dbReference>
<keyword evidence="3" id="KW-1185">Reference proteome</keyword>
<evidence type="ECO:0000313" key="2">
    <source>
        <dbReference type="EMBL" id="KAH3680032.1"/>
    </source>
</evidence>
<accession>A0A9P8PXK0</accession>
<name>A0A9P8PXK0_WICPI</name>
<protein>
    <submittedName>
        <fullName evidence="2">Uncharacterized protein</fullName>
    </submittedName>
</protein>